<protein>
    <submittedName>
        <fullName evidence="1">Uncharacterized protein</fullName>
    </submittedName>
</protein>
<proteinExistence type="predicted"/>
<comment type="caution">
    <text evidence="1">The sequence shown here is derived from an EMBL/GenBank/DDBJ whole genome shotgun (WGS) entry which is preliminary data.</text>
</comment>
<name>A0AAV4T781_CAEEX</name>
<evidence type="ECO:0000313" key="1">
    <source>
        <dbReference type="EMBL" id="GIY39783.1"/>
    </source>
</evidence>
<evidence type="ECO:0000313" key="2">
    <source>
        <dbReference type="Proteomes" id="UP001054945"/>
    </source>
</evidence>
<reference evidence="1 2" key="1">
    <citation type="submission" date="2021-06" db="EMBL/GenBank/DDBJ databases">
        <title>Caerostris extrusa draft genome.</title>
        <authorList>
            <person name="Kono N."/>
            <person name="Arakawa K."/>
        </authorList>
    </citation>
    <scope>NUCLEOTIDE SEQUENCE [LARGE SCALE GENOMIC DNA]</scope>
</reference>
<accession>A0AAV4T781</accession>
<dbReference type="Proteomes" id="UP001054945">
    <property type="component" value="Unassembled WGS sequence"/>
</dbReference>
<keyword evidence="2" id="KW-1185">Reference proteome</keyword>
<dbReference type="AlphaFoldDB" id="A0AAV4T781"/>
<organism evidence="1 2">
    <name type="scientific">Caerostris extrusa</name>
    <name type="common">Bark spider</name>
    <name type="synonym">Caerostris bankana</name>
    <dbReference type="NCBI Taxonomy" id="172846"/>
    <lineage>
        <taxon>Eukaryota</taxon>
        <taxon>Metazoa</taxon>
        <taxon>Ecdysozoa</taxon>
        <taxon>Arthropoda</taxon>
        <taxon>Chelicerata</taxon>
        <taxon>Arachnida</taxon>
        <taxon>Araneae</taxon>
        <taxon>Araneomorphae</taxon>
        <taxon>Entelegynae</taxon>
        <taxon>Araneoidea</taxon>
        <taxon>Araneidae</taxon>
        <taxon>Caerostris</taxon>
    </lineage>
</organism>
<dbReference type="EMBL" id="BPLR01010511">
    <property type="protein sequence ID" value="GIY39783.1"/>
    <property type="molecule type" value="Genomic_DNA"/>
</dbReference>
<sequence>MFPVNIKQRCFSIRLCKITSHCLHALWENIRKSPLQYEPMEDIIAQYLLDLAVTSSVSTALNQQKSNSSSFESYPYTLLQEHKTLFFFQNSYLKIQNGIKALDY</sequence>
<gene>
    <name evidence="1" type="ORF">CEXT_680241</name>
</gene>